<name>A0AAD9YN47_COLKA</name>
<dbReference type="EMBL" id="VYYT01000054">
    <property type="protein sequence ID" value="KAK2773686.1"/>
    <property type="molecule type" value="Genomic_DNA"/>
</dbReference>
<evidence type="ECO:0000259" key="2">
    <source>
        <dbReference type="Pfam" id="PF26640"/>
    </source>
</evidence>
<dbReference type="InterPro" id="IPR010730">
    <property type="entry name" value="HET"/>
</dbReference>
<gene>
    <name evidence="3" type="ORF">CKAH01_13486</name>
</gene>
<comment type="caution">
    <text evidence="3">The sequence shown here is derived from an EMBL/GenBank/DDBJ whole genome shotgun (WGS) entry which is preliminary data.</text>
</comment>
<protein>
    <submittedName>
        <fullName evidence="3">Het domain protein</fullName>
    </submittedName>
</protein>
<evidence type="ECO:0000313" key="3">
    <source>
        <dbReference type="EMBL" id="KAK2773686.1"/>
    </source>
</evidence>
<organism evidence="3 4">
    <name type="scientific">Colletotrichum kahawae</name>
    <name type="common">Coffee berry disease fungus</name>
    <dbReference type="NCBI Taxonomy" id="34407"/>
    <lineage>
        <taxon>Eukaryota</taxon>
        <taxon>Fungi</taxon>
        <taxon>Dikarya</taxon>
        <taxon>Ascomycota</taxon>
        <taxon>Pezizomycotina</taxon>
        <taxon>Sordariomycetes</taxon>
        <taxon>Hypocreomycetidae</taxon>
        <taxon>Glomerellales</taxon>
        <taxon>Glomerellaceae</taxon>
        <taxon>Colletotrichum</taxon>
        <taxon>Colletotrichum gloeosporioides species complex</taxon>
    </lineage>
</organism>
<sequence length="373" mass="42768">MYLLRAQEVDNTGTLDVELELHVDNIPPYAILSHRWGSPADEPTFKELMCQTAAVKQKKGYRKLLSCCALALEYGLSYVWIDTCCIDKSSSAELSEAINSMYSWYEASNICFAYMEDVPPGDYIMDDRSAFRNSIWFTRGWTLQELIAPNEVLFFDSGWSLRALGSKSTLSELLSSITGIQEEILTHREKLHTASVAQKMCWASRRQTTRVEDEAYSLMGIFGVSMPTIYGEGRKAFLRLQEEIMKGSADHTIFAWDSDEDHEYQGMLAKSPQSFRQSGHFTSMSYNEFADRYYSENADLQPYYTMTNFGLQIQLPIVSMSPHFEGYYFSFLAAFHEDRSVIIFLRQRDDRPAGHFFRTHFNGLRVSADPCPN</sequence>
<dbReference type="InterPro" id="IPR058525">
    <property type="entry name" value="DUF8212"/>
</dbReference>
<evidence type="ECO:0000313" key="4">
    <source>
        <dbReference type="Proteomes" id="UP001281614"/>
    </source>
</evidence>
<dbReference type="Pfam" id="PF06985">
    <property type="entry name" value="HET"/>
    <property type="match status" value="1"/>
</dbReference>
<dbReference type="PANTHER" id="PTHR10622:SF10">
    <property type="entry name" value="HET DOMAIN-CONTAINING PROTEIN"/>
    <property type="match status" value="1"/>
</dbReference>
<dbReference type="AlphaFoldDB" id="A0AAD9YN47"/>
<feature type="domain" description="Heterokaryon incompatibility" evidence="1">
    <location>
        <begin position="29"/>
        <end position="117"/>
    </location>
</feature>
<accession>A0AAD9YN47</accession>
<feature type="domain" description="DUF8212" evidence="2">
    <location>
        <begin position="235"/>
        <end position="324"/>
    </location>
</feature>
<dbReference type="Pfam" id="PF26640">
    <property type="entry name" value="DUF8212"/>
    <property type="match status" value="1"/>
</dbReference>
<reference evidence="3" key="1">
    <citation type="submission" date="2023-02" db="EMBL/GenBank/DDBJ databases">
        <title>Colletotrichum kahawae CIFC_Que2 genome sequencing and assembly.</title>
        <authorList>
            <person name="Baroncelli R."/>
        </authorList>
    </citation>
    <scope>NUCLEOTIDE SEQUENCE</scope>
    <source>
        <strain evidence="3">CIFC_Que2</strain>
    </source>
</reference>
<evidence type="ECO:0000259" key="1">
    <source>
        <dbReference type="Pfam" id="PF06985"/>
    </source>
</evidence>
<dbReference type="Proteomes" id="UP001281614">
    <property type="component" value="Unassembled WGS sequence"/>
</dbReference>
<keyword evidence="4" id="KW-1185">Reference proteome</keyword>
<dbReference type="PANTHER" id="PTHR10622">
    <property type="entry name" value="HET DOMAIN-CONTAINING PROTEIN"/>
    <property type="match status" value="1"/>
</dbReference>
<proteinExistence type="predicted"/>